<evidence type="ECO:0000313" key="3">
    <source>
        <dbReference type="EMBL" id="MEX5284377.1"/>
    </source>
</evidence>
<dbReference type="Pfam" id="PF08486">
    <property type="entry name" value="SpoIID"/>
    <property type="match status" value="1"/>
</dbReference>
<feature type="chain" id="PRO_5046869180" evidence="1">
    <location>
        <begin position="28"/>
        <end position="425"/>
    </location>
</feature>
<dbReference type="InterPro" id="IPR013693">
    <property type="entry name" value="SpoIID/LytB_N"/>
</dbReference>
<evidence type="ECO:0000313" key="4">
    <source>
        <dbReference type="Proteomes" id="UP001559623"/>
    </source>
</evidence>
<feature type="domain" description="Sporulation stage II protein D amidase enhancer LytB N-terminal" evidence="2">
    <location>
        <begin position="158"/>
        <end position="247"/>
    </location>
</feature>
<gene>
    <name evidence="3" type="ORF">QCO44_01790</name>
</gene>
<evidence type="ECO:0000259" key="2">
    <source>
        <dbReference type="Pfam" id="PF08486"/>
    </source>
</evidence>
<accession>A0ABV3X2F9</accession>
<dbReference type="InterPro" id="IPR051922">
    <property type="entry name" value="Bact_Sporulation_Assoc"/>
</dbReference>
<protein>
    <submittedName>
        <fullName evidence="3">SpoIID/LytB domain-containing protein</fullName>
    </submittedName>
</protein>
<dbReference type="PANTHER" id="PTHR30032:SF4">
    <property type="entry name" value="AMIDASE ENHANCER"/>
    <property type="match status" value="1"/>
</dbReference>
<dbReference type="PANTHER" id="PTHR30032">
    <property type="entry name" value="N-ACETYLMURAMOYL-L-ALANINE AMIDASE-RELATED"/>
    <property type="match status" value="1"/>
</dbReference>
<name>A0ABV3X2F9_9FIRM</name>
<dbReference type="Proteomes" id="UP001559623">
    <property type="component" value="Unassembled WGS sequence"/>
</dbReference>
<sequence>MACLWRSKRIGVRATIAFLCLFFTVVSKTGATGRTIDFHPANVPAAATSKKTVEQTEQMSWDNTGKQEVRVGLFLKQRTMLVSSDKGFSLIDEKSGKVLSNIAPNSAIKLEEKQGGILLDGKLLLTESFRLVPKTKEGIFMLGTKHYHGMMMVRLHGTNFDIINIVELEDYVNGVLPEEMPSSWPAEALKAQAVAARTYGLRNRLRHKTEDYSVCATTHCQIYGGIDVETAATREAVAATSGEVLFYANKPAEALFHSDSGGMTESSEAVWGNAVPYLLPVKEDVLGTGAWQQTFSEERIAEKLAGKGVSIGRLKKIELSPLVIGKGRGDRSVSGRVLRVVFYGAQGSITLTGSEVRSLFGLKSTLFDIRWEKKFDGKGQVIISGFGNGHGIGLSQYGAKNLAKRMKYTDILAHYYPGTTLRRLK</sequence>
<proteinExistence type="predicted"/>
<reference evidence="3 4" key="1">
    <citation type="submission" date="2023-04" db="EMBL/GenBank/DDBJ databases">
        <title>Genome Sequence of Selenomonas sputigena ATCC 33150.</title>
        <authorList>
            <person name="Miller D.P."/>
            <person name="Anvari S."/>
            <person name="Polson S.W."/>
            <person name="Macdonald M."/>
            <person name="Mcdowell J.V."/>
        </authorList>
    </citation>
    <scope>NUCLEOTIDE SEQUENCE [LARGE SCALE GENOMIC DNA]</scope>
    <source>
        <strain evidence="3 4">ATCC 33150</strain>
    </source>
</reference>
<feature type="signal peptide" evidence="1">
    <location>
        <begin position="1"/>
        <end position="27"/>
    </location>
</feature>
<comment type="caution">
    <text evidence="3">The sequence shown here is derived from an EMBL/GenBank/DDBJ whole genome shotgun (WGS) entry which is preliminary data.</text>
</comment>
<keyword evidence="4" id="KW-1185">Reference proteome</keyword>
<dbReference type="InterPro" id="IPR013486">
    <property type="entry name" value="SpoIID/LytB"/>
</dbReference>
<organism evidence="3 4">
    <name type="scientific">Selenomonas sputigena</name>
    <dbReference type="NCBI Taxonomy" id="69823"/>
    <lineage>
        <taxon>Bacteria</taxon>
        <taxon>Bacillati</taxon>
        <taxon>Bacillota</taxon>
        <taxon>Negativicutes</taxon>
        <taxon>Selenomonadales</taxon>
        <taxon>Selenomonadaceae</taxon>
        <taxon>Selenomonas</taxon>
    </lineage>
</organism>
<evidence type="ECO:0000256" key="1">
    <source>
        <dbReference type="SAM" id="SignalP"/>
    </source>
</evidence>
<dbReference type="RefSeq" id="WP_368846094.1">
    <property type="nucleotide sequence ID" value="NZ_CP194411.1"/>
</dbReference>
<keyword evidence="1" id="KW-0732">Signal</keyword>
<dbReference type="EMBL" id="JARVLH010000001">
    <property type="protein sequence ID" value="MEX5284377.1"/>
    <property type="molecule type" value="Genomic_DNA"/>
</dbReference>
<dbReference type="NCBIfam" id="TIGR02669">
    <property type="entry name" value="SpoIID_LytB"/>
    <property type="match status" value="1"/>
</dbReference>